<keyword evidence="1" id="KW-0812">Transmembrane</keyword>
<protein>
    <submittedName>
        <fullName evidence="2">Uncharacterized protein</fullName>
    </submittedName>
</protein>
<dbReference type="RefSeq" id="WP_144728538.1">
    <property type="nucleotide sequence ID" value="NZ_ML675578.1"/>
</dbReference>
<keyword evidence="1" id="KW-0472">Membrane</keyword>
<name>A0A557SZG2_9ARCH</name>
<gene>
    <name evidence="2" type="ORF">NARC_10406</name>
</gene>
<dbReference type="OrthoDB" id="12117at2157"/>
<keyword evidence="3" id="KW-1185">Reference proteome</keyword>
<sequence length="87" mass="9595">MQNYENALTQYFKNPNHYTAMICAAIGICMILYVGSIVYGLVNAQTLQEKCNPDSGINISKSNCFSNTSTHPIYNVSNTDTFTDSGK</sequence>
<dbReference type="EMBL" id="VOAH01000001">
    <property type="protein sequence ID" value="TVP42000.1"/>
    <property type="molecule type" value="Genomic_DNA"/>
</dbReference>
<feature type="transmembrane region" description="Helical" evidence="1">
    <location>
        <begin position="18"/>
        <end position="42"/>
    </location>
</feature>
<evidence type="ECO:0000256" key="1">
    <source>
        <dbReference type="SAM" id="Phobius"/>
    </source>
</evidence>
<dbReference type="Proteomes" id="UP000315289">
    <property type="component" value="Unassembled WGS sequence"/>
</dbReference>
<organism evidence="2 3">
    <name type="scientific">Candidatus Nitrosocosmicus arcticus</name>
    <dbReference type="NCBI Taxonomy" id="2035267"/>
    <lineage>
        <taxon>Archaea</taxon>
        <taxon>Nitrososphaerota</taxon>
        <taxon>Nitrososphaeria</taxon>
        <taxon>Nitrososphaerales</taxon>
        <taxon>Nitrososphaeraceae</taxon>
        <taxon>Candidatus Nitrosocosmicus</taxon>
    </lineage>
</organism>
<dbReference type="AlphaFoldDB" id="A0A557SZG2"/>
<evidence type="ECO:0000313" key="3">
    <source>
        <dbReference type="Proteomes" id="UP000315289"/>
    </source>
</evidence>
<evidence type="ECO:0000313" key="2">
    <source>
        <dbReference type="EMBL" id="TVP42000.1"/>
    </source>
</evidence>
<proteinExistence type="predicted"/>
<accession>A0A557SZG2</accession>
<reference evidence="2 3" key="1">
    <citation type="journal article" date="2019" name="Front. Microbiol.">
        <title>Ammonia Oxidation by the Arctic Terrestrial Thaumarchaeote Candidatus Nitrosocosmicus arcticus Is Stimulated by Increasing Temperatures.</title>
        <authorList>
            <person name="Alves R.J.E."/>
            <person name="Kerou M."/>
            <person name="Zappe A."/>
            <person name="Bittner R."/>
            <person name="Abby S.S."/>
            <person name="Schmidt H.A."/>
            <person name="Pfeifer K."/>
            <person name="Schleper C."/>
        </authorList>
    </citation>
    <scope>NUCLEOTIDE SEQUENCE [LARGE SCALE GENOMIC DNA]</scope>
    <source>
        <strain evidence="2 3">Kfb</strain>
    </source>
</reference>
<comment type="caution">
    <text evidence="2">The sequence shown here is derived from an EMBL/GenBank/DDBJ whole genome shotgun (WGS) entry which is preliminary data.</text>
</comment>
<keyword evidence="1" id="KW-1133">Transmembrane helix</keyword>